<comment type="caution">
    <text evidence="1">The sequence shown here is derived from an EMBL/GenBank/DDBJ whole genome shotgun (WGS) entry which is preliminary data.</text>
</comment>
<reference evidence="1" key="1">
    <citation type="submission" date="2022-08" db="EMBL/GenBank/DDBJ databases">
        <title>A Global Phylogenomic Analysis of the Shiitake Genus Lentinula.</title>
        <authorList>
            <consortium name="DOE Joint Genome Institute"/>
            <person name="Sierra-Patev S."/>
            <person name="Min B."/>
            <person name="Naranjo-Ortiz M."/>
            <person name="Looney B."/>
            <person name="Konkel Z."/>
            <person name="Slot J.C."/>
            <person name="Sakamoto Y."/>
            <person name="Steenwyk J.L."/>
            <person name="Rokas A."/>
            <person name="Carro J."/>
            <person name="Camarero S."/>
            <person name="Ferreira P."/>
            <person name="Molpeceres G."/>
            <person name="Ruiz-Duenas F.J."/>
            <person name="Serrano A."/>
            <person name="Henrissat B."/>
            <person name="Drula E."/>
            <person name="Hughes K.W."/>
            <person name="Mata J.L."/>
            <person name="Ishikawa N.K."/>
            <person name="Vargas-Isla R."/>
            <person name="Ushijima S."/>
            <person name="Smith C.A."/>
            <person name="Ahrendt S."/>
            <person name="Andreopoulos W."/>
            <person name="He G."/>
            <person name="Labutti K."/>
            <person name="Lipzen A."/>
            <person name="Ng V."/>
            <person name="Riley R."/>
            <person name="Sandor L."/>
            <person name="Barry K."/>
            <person name="Martinez A.T."/>
            <person name="Xiao Y."/>
            <person name="Gibbons J.G."/>
            <person name="Terashima K."/>
            <person name="Grigoriev I.V."/>
            <person name="Hibbett D.S."/>
        </authorList>
    </citation>
    <scope>NUCLEOTIDE SEQUENCE</scope>
    <source>
        <strain evidence="1">JLM2183</strain>
    </source>
</reference>
<evidence type="ECO:0000313" key="2">
    <source>
        <dbReference type="Proteomes" id="UP001150266"/>
    </source>
</evidence>
<evidence type="ECO:0000313" key="1">
    <source>
        <dbReference type="EMBL" id="KAJ4468156.1"/>
    </source>
</evidence>
<gene>
    <name evidence="1" type="ORF">J3R30DRAFT_3559707</name>
</gene>
<dbReference type="AlphaFoldDB" id="A0A9W8ZVK6"/>
<dbReference type="EMBL" id="JAOTPV010000037">
    <property type="protein sequence ID" value="KAJ4468156.1"/>
    <property type="molecule type" value="Genomic_DNA"/>
</dbReference>
<protein>
    <submittedName>
        <fullName evidence="1">Uncharacterized protein</fullName>
    </submittedName>
</protein>
<name>A0A9W8ZVK6_9AGAR</name>
<dbReference type="Proteomes" id="UP001150266">
    <property type="component" value="Unassembled WGS sequence"/>
</dbReference>
<accession>A0A9W8ZVK6</accession>
<organism evidence="1 2">
    <name type="scientific">Lentinula aciculospora</name>
    <dbReference type="NCBI Taxonomy" id="153920"/>
    <lineage>
        <taxon>Eukaryota</taxon>
        <taxon>Fungi</taxon>
        <taxon>Dikarya</taxon>
        <taxon>Basidiomycota</taxon>
        <taxon>Agaricomycotina</taxon>
        <taxon>Agaricomycetes</taxon>
        <taxon>Agaricomycetidae</taxon>
        <taxon>Agaricales</taxon>
        <taxon>Marasmiineae</taxon>
        <taxon>Omphalotaceae</taxon>
        <taxon>Lentinula</taxon>
    </lineage>
</organism>
<keyword evidence="2" id="KW-1185">Reference proteome</keyword>
<proteinExistence type="predicted"/>
<sequence length="85" mass="9685">MAVLDIDLLSLSNEVLPVSYLRLKTTACRLKVLFFTLRRAFKINLAVFKEHSISRTSLVQRPSFKGKFEAGGQLPVLISRVFKME</sequence>